<evidence type="ECO:0000256" key="5">
    <source>
        <dbReference type="ARBA" id="ARBA00023014"/>
    </source>
</evidence>
<keyword evidence="5" id="KW-0411">Iron-sulfur</keyword>
<dbReference type="AlphaFoldDB" id="A0A316GAE4"/>
<dbReference type="GO" id="GO:0016491">
    <property type="term" value="F:oxidoreductase activity"/>
    <property type="evidence" value="ECO:0007669"/>
    <property type="project" value="UniProtKB-KW"/>
</dbReference>
<keyword evidence="4" id="KW-0408">Iron</keyword>
<evidence type="ECO:0000313" key="7">
    <source>
        <dbReference type="Proteomes" id="UP000245390"/>
    </source>
</evidence>
<evidence type="ECO:0000256" key="3">
    <source>
        <dbReference type="ARBA" id="ARBA00023002"/>
    </source>
</evidence>
<comment type="caution">
    <text evidence="6">The sequence shown here is derived from an EMBL/GenBank/DDBJ whole genome shotgun (WGS) entry which is preliminary data.</text>
</comment>
<reference evidence="6 7" key="1">
    <citation type="submission" date="2018-05" db="EMBL/GenBank/DDBJ databases">
        <title>Genomic Encyclopedia of Type Strains, Phase IV (KMG-IV): sequencing the most valuable type-strain genomes for metagenomic binning, comparative biology and taxonomic classification.</title>
        <authorList>
            <person name="Goeker M."/>
        </authorList>
    </citation>
    <scope>NUCLEOTIDE SEQUENCE [LARGE SCALE GENOMIC DNA]</scope>
    <source>
        <strain evidence="6 7">DSM 103371</strain>
    </source>
</reference>
<evidence type="ECO:0000256" key="1">
    <source>
        <dbReference type="ARBA" id="ARBA00022485"/>
    </source>
</evidence>
<dbReference type="GO" id="GO:0051539">
    <property type="term" value="F:4 iron, 4 sulfur cluster binding"/>
    <property type="evidence" value="ECO:0007669"/>
    <property type="project" value="UniProtKB-KW"/>
</dbReference>
<proteinExistence type="predicted"/>
<evidence type="ECO:0000256" key="4">
    <source>
        <dbReference type="ARBA" id="ARBA00023004"/>
    </source>
</evidence>
<dbReference type="InterPro" id="IPR036188">
    <property type="entry name" value="FAD/NAD-bd_sf"/>
</dbReference>
<dbReference type="PANTHER" id="PTHR43498">
    <property type="entry name" value="FERREDOXIN:COB-COM HETERODISULFIDE REDUCTASE SUBUNIT A"/>
    <property type="match status" value="1"/>
</dbReference>
<keyword evidence="2" id="KW-0479">Metal-binding</keyword>
<dbReference type="RefSeq" id="WP_164721686.1">
    <property type="nucleotide sequence ID" value="NZ_CP034588.1"/>
</dbReference>
<accession>A0A316GAE4</accession>
<evidence type="ECO:0000313" key="6">
    <source>
        <dbReference type="EMBL" id="PWK57602.1"/>
    </source>
</evidence>
<dbReference type="Proteomes" id="UP000245390">
    <property type="component" value="Unassembled WGS sequence"/>
</dbReference>
<keyword evidence="1" id="KW-0004">4Fe-4S</keyword>
<sequence>MQETLKQHYDLVVFGAGPGGLSAAIVAARRGLRVALVERSAMVAGTVNVGLCLHGFQDDHGNRVVGGVSWELIQRCIDEGGSTGPTHLQNAHMYSTTPVDMAVLQKCALDMLEEAGVECWFHTLATEPIVEGRRLASVKAWSNSGEIEFIARSFVDATGHADIAFRAGVPVRSGRFGDGAMQPMTLGLSMAPVDITRMMEAIGEGFGMAVKPGMDAEDYVWFALNFTPWREQVEKIGIRLGDKGTCWGNSIYPKIVNLNAVKIIGMNGADARELSRAEVASRRIAVEFAKFMRENIPGFEEAYITRTSPYIGIRETRHIDGVYTLSDEDAIEGHIPDDSIALCGYPIDIHDPIDGAARFQRVGGGRFGISFKSLVPTTLDNLLVSGRGISASDQAFGSVRVMGTCLAIGEACGYAAAMSKDTNANIGEMDGVVVRSALEDAGVMMV</sequence>
<keyword evidence="3" id="KW-0560">Oxidoreductase</keyword>
<keyword evidence="7" id="KW-1185">Reference proteome</keyword>
<protein>
    <submittedName>
        <fullName evidence="6">FAD dependent oxidoreductase</fullName>
    </submittedName>
</protein>
<dbReference type="InterPro" id="IPR039650">
    <property type="entry name" value="HdrA-like"/>
</dbReference>
<dbReference type="GO" id="GO:0046872">
    <property type="term" value="F:metal ion binding"/>
    <property type="evidence" value="ECO:0007669"/>
    <property type="project" value="UniProtKB-KW"/>
</dbReference>
<dbReference type="Gene3D" id="3.50.50.60">
    <property type="entry name" value="FAD/NAD(P)-binding domain"/>
    <property type="match status" value="1"/>
</dbReference>
<dbReference type="PANTHER" id="PTHR43498:SF1">
    <property type="entry name" value="COB--COM HETERODISULFIDE REDUCTASE IRON-SULFUR SUBUNIT A"/>
    <property type="match status" value="1"/>
</dbReference>
<evidence type="ECO:0000256" key="2">
    <source>
        <dbReference type="ARBA" id="ARBA00022723"/>
    </source>
</evidence>
<dbReference type="SUPFAM" id="SSF51905">
    <property type="entry name" value="FAD/NAD(P)-binding domain"/>
    <property type="match status" value="1"/>
</dbReference>
<organism evidence="6 7">
    <name type="scientific">Silicimonas algicola</name>
    <dbReference type="NCBI Taxonomy" id="1826607"/>
    <lineage>
        <taxon>Bacteria</taxon>
        <taxon>Pseudomonadati</taxon>
        <taxon>Pseudomonadota</taxon>
        <taxon>Alphaproteobacteria</taxon>
        <taxon>Rhodobacterales</taxon>
        <taxon>Paracoccaceae</taxon>
    </lineage>
</organism>
<gene>
    <name evidence="6" type="ORF">C8D95_102247</name>
</gene>
<dbReference type="EMBL" id="QGGV01000002">
    <property type="protein sequence ID" value="PWK57602.1"/>
    <property type="molecule type" value="Genomic_DNA"/>
</dbReference>
<dbReference type="Pfam" id="PF12831">
    <property type="entry name" value="FAD_oxidored"/>
    <property type="match status" value="1"/>
</dbReference>
<name>A0A316GAE4_9RHOB</name>